<reference evidence="2 3" key="1">
    <citation type="submission" date="2019-07" db="EMBL/GenBank/DDBJ databases">
        <title>Whole genome shotgun sequence of Reyranella soli NBRC 108950.</title>
        <authorList>
            <person name="Hosoyama A."/>
            <person name="Uohara A."/>
            <person name="Ohji S."/>
            <person name="Ichikawa N."/>
        </authorList>
    </citation>
    <scope>NUCLEOTIDE SEQUENCE [LARGE SCALE GENOMIC DNA]</scope>
    <source>
        <strain evidence="2 3">NBRC 108950</strain>
    </source>
</reference>
<feature type="chain" id="PRO_5021915446" description="Sulfur globule protein" evidence="1">
    <location>
        <begin position="27"/>
        <end position="88"/>
    </location>
</feature>
<dbReference type="EMBL" id="BKAJ01000091">
    <property type="protein sequence ID" value="GEP58010.1"/>
    <property type="molecule type" value="Genomic_DNA"/>
</dbReference>
<keyword evidence="3" id="KW-1185">Reference proteome</keyword>
<dbReference type="Proteomes" id="UP000321058">
    <property type="component" value="Unassembled WGS sequence"/>
</dbReference>
<dbReference type="RefSeq" id="WP_147152837.1">
    <property type="nucleotide sequence ID" value="NZ_BKAJ01000091.1"/>
</dbReference>
<accession>A0A512NGD0</accession>
<comment type="caution">
    <text evidence="2">The sequence shown here is derived from an EMBL/GenBank/DDBJ whole genome shotgun (WGS) entry which is preliminary data.</text>
</comment>
<feature type="signal peptide" evidence="1">
    <location>
        <begin position="1"/>
        <end position="26"/>
    </location>
</feature>
<protein>
    <recommendedName>
        <fullName evidence="4">Sulfur globule protein</fullName>
    </recommendedName>
</protein>
<evidence type="ECO:0008006" key="4">
    <source>
        <dbReference type="Google" id="ProtNLM"/>
    </source>
</evidence>
<sequence length="88" mass="9959">MTIRKGIGLAVGAIVAALAVATPASAAWWGNGQYYNDNRWNNYNDRYYGYYYRTPPVVYSTPYNYGYYPPPVYYSPSPAPGFSIQIRP</sequence>
<keyword evidence="1" id="KW-0732">Signal</keyword>
<evidence type="ECO:0000313" key="3">
    <source>
        <dbReference type="Proteomes" id="UP000321058"/>
    </source>
</evidence>
<organism evidence="2 3">
    <name type="scientific">Reyranella soli</name>
    <dbReference type="NCBI Taxonomy" id="1230389"/>
    <lineage>
        <taxon>Bacteria</taxon>
        <taxon>Pseudomonadati</taxon>
        <taxon>Pseudomonadota</taxon>
        <taxon>Alphaproteobacteria</taxon>
        <taxon>Hyphomicrobiales</taxon>
        <taxon>Reyranellaceae</taxon>
        <taxon>Reyranella</taxon>
    </lineage>
</organism>
<name>A0A512NGD0_9HYPH</name>
<evidence type="ECO:0000313" key="2">
    <source>
        <dbReference type="EMBL" id="GEP58010.1"/>
    </source>
</evidence>
<evidence type="ECO:0000256" key="1">
    <source>
        <dbReference type="SAM" id="SignalP"/>
    </source>
</evidence>
<dbReference type="AlphaFoldDB" id="A0A512NGD0"/>
<gene>
    <name evidence="2" type="ORF">RSO01_51760</name>
</gene>
<proteinExistence type="predicted"/>